<dbReference type="Gene3D" id="3.40.50.150">
    <property type="entry name" value="Vaccinia Virus protein VP39"/>
    <property type="match status" value="1"/>
</dbReference>
<keyword evidence="1" id="KW-0489">Methyltransferase</keyword>
<dbReference type="Pfam" id="PF00145">
    <property type="entry name" value="DNA_methylase"/>
    <property type="match status" value="1"/>
</dbReference>
<dbReference type="AlphaFoldDB" id="A0A6B1FDC8"/>
<reference evidence="5" key="1">
    <citation type="submission" date="2019-09" db="EMBL/GenBank/DDBJ databases">
        <title>Characterisation of the sponge microbiome using genome-centric metagenomics.</title>
        <authorList>
            <person name="Engelberts J.P."/>
            <person name="Robbins S.J."/>
            <person name="De Goeij J.M."/>
            <person name="Aranda M."/>
            <person name="Bell S.C."/>
            <person name="Webster N.S."/>
        </authorList>
    </citation>
    <scope>NUCLEOTIDE SEQUENCE</scope>
    <source>
        <strain evidence="5">SB0676_bin_10</strain>
    </source>
</reference>
<proteinExistence type="predicted"/>
<evidence type="ECO:0000256" key="1">
    <source>
        <dbReference type="ARBA" id="ARBA00022603"/>
    </source>
</evidence>
<feature type="region of interest" description="Disordered" evidence="4">
    <location>
        <begin position="1"/>
        <end position="23"/>
    </location>
</feature>
<dbReference type="EMBL" id="VYDO01000267">
    <property type="protein sequence ID" value="MYG38983.1"/>
    <property type="molecule type" value="Genomic_DNA"/>
</dbReference>
<name>A0A6B1FDC8_9SYNE</name>
<evidence type="ECO:0000256" key="3">
    <source>
        <dbReference type="ARBA" id="ARBA00022747"/>
    </source>
</evidence>
<gene>
    <name evidence="5" type="ORF">F4162_08525</name>
</gene>
<dbReference type="SUPFAM" id="SSF53335">
    <property type="entry name" value="S-adenosyl-L-methionine-dependent methyltransferases"/>
    <property type="match status" value="1"/>
</dbReference>
<evidence type="ECO:0000256" key="4">
    <source>
        <dbReference type="SAM" id="MobiDB-lite"/>
    </source>
</evidence>
<dbReference type="GO" id="GO:0032259">
    <property type="term" value="P:methylation"/>
    <property type="evidence" value="ECO:0007669"/>
    <property type="project" value="UniProtKB-KW"/>
</dbReference>
<sequence>MPNQEKTCLNRRRTADLRPRHPYDVPHPFSSLPCVLQVERNGHSVFDWVIGQLTLPGYQTETKTLTPTDFGVSQQRHRMLIVGDTQGLSGFQWPQ</sequence>
<evidence type="ECO:0000256" key="2">
    <source>
        <dbReference type="ARBA" id="ARBA00022679"/>
    </source>
</evidence>
<dbReference type="InterPro" id="IPR029063">
    <property type="entry name" value="SAM-dependent_MTases_sf"/>
</dbReference>
<evidence type="ECO:0000313" key="5">
    <source>
        <dbReference type="EMBL" id="MYG38983.1"/>
    </source>
</evidence>
<protein>
    <submittedName>
        <fullName evidence="5">Uncharacterized protein</fullName>
    </submittedName>
</protein>
<dbReference type="GO" id="GO:0009307">
    <property type="term" value="P:DNA restriction-modification system"/>
    <property type="evidence" value="ECO:0007669"/>
    <property type="project" value="UniProtKB-KW"/>
</dbReference>
<dbReference type="GO" id="GO:0008168">
    <property type="term" value="F:methyltransferase activity"/>
    <property type="evidence" value="ECO:0007669"/>
    <property type="project" value="UniProtKB-KW"/>
</dbReference>
<accession>A0A6B1FDC8</accession>
<keyword evidence="2" id="KW-0808">Transferase</keyword>
<feature type="compositionally biased region" description="Basic and acidic residues" evidence="4">
    <location>
        <begin position="13"/>
        <end position="23"/>
    </location>
</feature>
<organism evidence="5">
    <name type="scientific">Synechococcus sp. SB0676_bin_10</name>
    <dbReference type="NCBI Taxonomy" id="2604869"/>
    <lineage>
        <taxon>Bacteria</taxon>
        <taxon>Bacillati</taxon>
        <taxon>Cyanobacteriota</taxon>
        <taxon>Cyanophyceae</taxon>
        <taxon>Synechococcales</taxon>
        <taxon>Synechococcaceae</taxon>
        <taxon>Synechococcus</taxon>
    </lineage>
</organism>
<keyword evidence="3" id="KW-0680">Restriction system</keyword>
<dbReference type="InterPro" id="IPR001525">
    <property type="entry name" value="C5_MeTfrase"/>
</dbReference>
<comment type="caution">
    <text evidence="5">The sequence shown here is derived from an EMBL/GenBank/DDBJ whole genome shotgun (WGS) entry which is preliminary data.</text>
</comment>